<dbReference type="KEGG" id="nwr:E3U44_18580"/>
<keyword evidence="7" id="KW-0067">ATP-binding</keyword>
<evidence type="ECO:0000256" key="9">
    <source>
        <dbReference type="ARBA" id="ARBA00038276"/>
    </source>
</evidence>
<keyword evidence="8" id="KW-0460">Magnesium</keyword>
<dbReference type="AlphaFoldDB" id="A0A4P7C3G2"/>
<dbReference type="OrthoDB" id="9809323at2"/>
<evidence type="ECO:0000256" key="5">
    <source>
        <dbReference type="ARBA" id="ARBA00022723"/>
    </source>
</evidence>
<keyword evidence="3" id="KW-0808">Transferase</keyword>
<dbReference type="GO" id="GO:0046872">
    <property type="term" value="F:metal ion binding"/>
    <property type="evidence" value="ECO:0007669"/>
    <property type="project" value="UniProtKB-KW"/>
</dbReference>
<dbReference type="RefSeq" id="WP_134359528.1">
    <property type="nucleotide sequence ID" value="NZ_CP038033.1"/>
</dbReference>
<comment type="similarity">
    <text evidence="9">Belongs to the MntA antitoxin family.</text>
</comment>
<dbReference type="GO" id="GO:0016779">
    <property type="term" value="F:nucleotidyltransferase activity"/>
    <property type="evidence" value="ECO:0007669"/>
    <property type="project" value="UniProtKB-KW"/>
</dbReference>
<evidence type="ECO:0000256" key="1">
    <source>
        <dbReference type="ARBA" id="ARBA00001946"/>
    </source>
</evidence>
<feature type="domain" description="Polymerase nucleotidyl transferase" evidence="10">
    <location>
        <begin position="13"/>
        <end position="88"/>
    </location>
</feature>
<keyword evidence="5" id="KW-0479">Metal-binding</keyword>
<dbReference type="PANTHER" id="PTHR33571">
    <property type="entry name" value="SSL8005 PROTEIN"/>
    <property type="match status" value="1"/>
</dbReference>
<dbReference type="EMBL" id="CP038033">
    <property type="protein sequence ID" value="QBQ56280.1"/>
    <property type="molecule type" value="Genomic_DNA"/>
</dbReference>
<sequence length="92" mass="10360">MKRQRALELLAQSKPELQARFGVTHLPLFGSTARDTAEADSDVDILVAFDGPATSKRYFGVQFYPEDLLGCPVDLVTEKALRPYIEKERVYV</sequence>
<accession>A0A4P7C3G2</accession>
<evidence type="ECO:0000256" key="7">
    <source>
        <dbReference type="ARBA" id="ARBA00022840"/>
    </source>
</evidence>
<dbReference type="InterPro" id="IPR052038">
    <property type="entry name" value="Type-VII_TA_antitoxin"/>
</dbReference>
<name>A0A4P7C3G2_9GAMM</name>
<dbReference type="PANTHER" id="PTHR33571:SF14">
    <property type="entry name" value="PROTEIN ADENYLYLTRANSFERASE MJ0435-RELATED"/>
    <property type="match status" value="1"/>
</dbReference>
<evidence type="ECO:0000259" key="10">
    <source>
        <dbReference type="Pfam" id="PF01909"/>
    </source>
</evidence>
<dbReference type="CDD" id="cd05403">
    <property type="entry name" value="NT_KNTase_like"/>
    <property type="match status" value="1"/>
</dbReference>
<evidence type="ECO:0000256" key="4">
    <source>
        <dbReference type="ARBA" id="ARBA00022695"/>
    </source>
</evidence>
<dbReference type="InterPro" id="IPR043519">
    <property type="entry name" value="NT_sf"/>
</dbReference>
<gene>
    <name evidence="11" type="ORF">E3U44_18580</name>
</gene>
<reference evidence="11 12" key="1">
    <citation type="submission" date="2019-03" db="EMBL/GenBank/DDBJ databases">
        <title>The genome sequence of Nitrosococcus wardiae strain D1FHST reveals the archetypal metabolic capacity of ammonia-oxidizing Gammaproteobacteria.</title>
        <authorList>
            <person name="Wang L."/>
            <person name="Lim C.K."/>
            <person name="Hanson T.E."/>
            <person name="Dang H."/>
            <person name="Klotz M.G."/>
        </authorList>
    </citation>
    <scope>NUCLEOTIDE SEQUENCE [LARGE SCALE GENOMIC DNA]</scope>
    <source>
        <strain evidence="11 12">D1FHS</strain>
    </source>
</reference>
<organism evidence="11 12">
    <name type="scientific">Nitrosococcus wardiae</name>
    <dbReference type="NCBI Taxonomy" id="1814290"/>
    <lineage>
        <taxon>Bacteria</taxon>
        <taxon>Pseudomonadati</taxon>
        <taxon>Pseudomonadota</taxon>
        <taxon>Gammaproteobacteria</taxon>
        <taxon>Chromatiales</taxon>
        <taxon>Chromatiaceae</taxon>
        <taxon>Nitrosococcus</taxon>
    </lineage>
</organism>
<evidence type="ECO:0000256" key="2">
    <source>
        <dbReference type="ARBA" id="ARBA00022649"/>
    </source>
</evidence>
<protein>
    <submittedName>
        <fullName evidence="11">DNA polymerase subunit beta</fullName>
    </submittedName>
</protein>
<dbReference type="InterPro" id="IPR002934">
    <property type="entry name" value="Polymerase_NTP_transf_dom"/>
</dbReference>
<dbReference type="Gene3D" id="3.30.460.10">
    <property type="entry name" value="Beta Polymerase, domain 2"/>
    <property type="match status" value="1"/>
</dbReference>
<evidence type="ECO:0000313" key="11">
    <source>
        <dbReference type="EMBL" id="QBQ56280.1"/>
    </source>
</evidence>
<comment type="cofactor">
    <cofactor evidence="1">
        <name>Mg(2+)</name>
        <dbReference type="ChEBI" id="CHEBI:18420"/>
    </cofactor>
</comment>
<keyword evidence="12" id="KW-1185">Reference proteome</keyword>
<dbReference type="Pfam" id="PF01909">
    <property type="entry name" value="NTP_transf_2"/>
    <property type="match status" value="1"/>
</dbReference>
<proteinExistence type="inferred from homology"/>
<evidence type="ECO:0000256" key="3">
    <source>
        <dbReference type="ARBA" id="ARBA00022679"/>
    </source>
</evidence>
<evidence type="ECO:0000256" key="6">
    <source>
        <dbReference type="ARBA" id="ARBA00022741"/>
    </source>
</evidence>
<keyword evidence="4" id="KW-0548">Nucleotidyltransferase</keyword>
<evidence type="ECO:0000313" key="12">
    <source>
        <dbReference type="Proteomes" id="UP000294325"/>
    </source>
</evidence>
<dbReference type="GO" id="GO:0005524">
    <property type="term" value="F:ATP binding"/>
    <property type="evidence" value="ECO:0007669"/>
    <property type="project" value="UniProtKB-KW"/>
</dbReference>
<keyword evidence="6" id="KW-0547">Nucleotide-binding</keyword>
<evidence type="ECO:0000256" key="8">
    <source>
        <dbReference type="ARBA" id="ARBA00022842"/>
    </source>
</evidence>
<dbReference type="Proteomes" id="UP000294325">
    <property type="component" value="Chromosome"/>
</dbReference>
<keyword evidence="2" id="KW-1277">Toxin-antitoxin system</keyword>
<dbReference type="SUPFAM" id="SSF81301">
    <property type="entry name" value="Nucleotidyltransferase"/>
    <property type="match status" value="1"/>
</dbReference>